<feature type="domain" description="4Fe-4S ferredoxin-type" evidence="5">
    <location>
        <begin position="334"/>
        <end position="364"/>
    </location>
</feature>
<evidence type="ECO:0000256" key="1">
    <source>
        <dbReference type="ARBA" id="ARBA00022723"/>
    </source>
</evidence>
<keyword evidence="1" id="KW-0479">Metal-binding</keyword>
<dbReference type="InterPro" id="IPR017900">
    <property type="entry name" value="4Fe4S_Fe_S_CS"/>
</dbReference>
<dbReference type="PANTHER" id="PTHR42827:SF1">
    <property type="entry name" value="IRON-SULFUR CLUSTER-BINDING PROTEIN"/>
    <property type="match status" value="1"/>
</dbReference>
<dbReference type="SUPFAM" id="SSF54862">
    <property type="entry name" value="4Fe-4S ferredoxins"/>
    <property type="match status" value="1"/>
</dbReference>
<feature type="transmembrane region" description="Helical" evidence="4">
    <location>
        <begin position="6"/>
        <end position="27"/>
    </location>
</feature>
<dbReference type="PANTHER" id="PTHR42827">
    <property type="entry name" value="IRON-SULFUR CLUSTER-BINDING PROTEIN-RELATED"/>
    <property type="match status" value="1"/>
</dbReference>
<keyword evidence="4" id="KW-1133">Transmembrane helix</keyword>
<evidence type="ECO:0000313" key="7">
    <source>
        <dbReference type="Proteomes" id="UP000605676"/>
    </source>
</evidence>
<organism evidence="6 7">
    <name type="scientific">Carboxylicivirga marina</name>
    <dbReference type="NCBI Taxonomy" id="2800988"/>
    <lineage>
        <taxon>Bacteria</taxon>
        <taxon>Pseudomonadati</taxon>
        <taxon>Bacteroidota</taxon>
        <taxon>Bacteroidia</taxon>
        <taxon>Marinilabiliales</taxon>
        <taxon>Marinilabiliaceae</taxon>
        <taxon>Carboxylicivirga</taxon>
    </lineage>
</organism>
<gene>
    <name evidence="6" type="ORF">JIV24_21245</name>
</gene>
<evidence type="ECO:0000256" key="4">
    <source>
        <dbReference type="SAM" id="Phobius"/>
    </source>
</evidence>
<dbReference type="Proteomes" id="UP000605676">
    <property type="component" value="Unassembled WGS sequence"/>
</dbReference>
<dbReference type="Gene3D" id="3.30.70.20">
    <property type="match status" value="1"/>
</dbReference>
<dbReference type="PROSITE" id="PS51379">
    <property type="entry name" value="4FE4S_FER_2"/>
    <property type="match status" value="1"/>
</dbReference>
<dbReference type="InterPro" id="IPR017896">
    <property type="entry name" value="4Fe4S_Fe-S-bd"/>
</dbReference>
<name>A0ABS1HQB6_9BACT</name>
<dbReference type="RefSeq" id="WP_200467097.1">
    <property type="nucleotide sequence ID" value="NZ_JAENRR010000100.1"/>
</dbReference>
<protein>
    <recommendedName>
        <fullName evidence="5">4Fe-4S ferredoxin-type domain-containing protein</fullName>
    </recommendedName>
</protein>
<keyword evidence="2" id="KW-0408">Iron</keyword>
<keyword evidence="4" id="KW-0812">Transmembrane</keyword>
<reference evidence="6 7" key="1">
    <citation type="submission" date="2021-01" db="EMBL/GenBank/DDBJ databases">
        <title>Carboxyliciviraga sp.nov., isolated from coastal sediments.</title>
        <authorList>
            <person name="Lu D."/>
            <person name="Zhang T."/>
        </authorList>
    </citation>
    <scope>NUCLEOTIDE SEQUENCE [LARGE SCALE GENOMIC DNA]</scope>
    <source>
        <strain evidence="6 7">N1Y132</strain>
    </source>
</reference>
<evidence type="ECO:0000259" key="5">
    <source>
        <dbReference type="PROSITE" id="PS51379"/>
    </source>
</evidence>
<keyword evidence="3" id="KW-0411">Iron-sulfur</keyword>
<sequence length="450" mass="51407">MIYLKLFLAAFLVLSVCIFLLLFFTSLIEQRIKVVAKSLVLIPAIVCLSALLLLPANFNWILIIIDILLLLTTTYIFLPKFLFPTIEEDKATGNIDERTIMFARKELKPGSERFNEYYKEYPSHKDNDDKFRSMAGLLGEQSKFYNSLSYNAADAIFSIVDGLHPFVNGEVKDKPVDINPKQFSQFIKHWSKKSGVASIAFTKMKNYHWYSVGGRGERYNRPIEQEHKIGIAFTVEMDHEMVASAPKGSIIMESATQYLKAGIIATQLAQFIRNCGFDARAHIDGNYEVVAPLVARDANLGEIGRMGLLMTPEFGPRVRVGVITTNMPLLVEERQYDNSYEDFCEKCLKCAVNCPASAIPDSDKKIINNVNRWQINSEKCFNYWCMAGTDCGRCMSTCPYSHPNNLMHNIIRWSIRQFPNFRYWAVKMDDFFYGRKTAPAKLPNWIETTS</sequence>
<feature type="transmembrane region" description="Helical" evidence="4">
    <location>
        <begin position="60"/>
        <end position="78"/>
    </location>
</feature>
<evidence type="ECO:0000256" key="3">
    <source>
        <dbReference type="ARBA" id="ARBA00023014"/>
    </source>
</evidence>
<keyword evidence="7" id="KW-1185">Reference proteome</keyword>
<evidence type="ECO:0000313" key="6">
    <source>
        <dbReference type="EMBL" id="MBK3519878.1"/>
    </source>
</evidence>
<feature type="transmembrane region" description="Helical" evidence="4">
    <location>
        <begin position="34"/>
        <end position="54"/>
    </location>
</feature>
<comment type="caution">
    <text evidence="6">The sequence shown here is derived from an EMBL/GenBank/DDBJ whole genome shotgun (WGS) entry which is preliminary data.</text>
</comment>
<evidence type="ECO:0000256" key="2">
    <source>
        <dbReference type="ARBA" id="ARBA00023004"/>
    </source>
</evidence>
<keyword evidence="4" id="KW-0472">Membrane</keyword>
<dbReference type="EMBL" id="JAENRR010000100">
    <property type="protein sequence ID" value="MBK3519878.1"/>
    <property type="molecule type" value="Genomic_DNA"/>
</dbReference>
<proteinExistence type="predicted"/>
<dbReference type="PROSITE" id="PS00198">
    <property type="entry name" value="4FE4S_FER_1"/>
    <property type="match status" value="1"/>
</dbReference>
<accession>A0ABS1HQB6</accession>